<proteinExistence type="predicted"/>
<dbReference type="InterPro" id="IPR035940">
    <property type="entry name" value="CAP_sf"/>
</dbReference>
<evidence type="ECO:0000313" key="2">
    <source>
        <dbReference type="Proteomes" id="UP000822476"/>
    </source>
</evidence>
<reference evidence="1" key="1">
    <citation type="submission" date="2019-07" db="EMBL/GenBank/DDBJ databases">
        <title>Annotation for the trematode Paragonimus miyazaki's.</title>
        <authorList>
            <person name="Choi Y.-J."/>
        </authorList>
    </citation>
    <scope>NUCLEOTIDE SEQUENCE</scope>
    <source>
        <strain evidence="1">Japan</strain>
    </source>
</reference>
<protein>
    <submittedName>
        <fullName evidence="1">Uncharacterized protein</fullName>
    </submittedName>
</protein>
<sequence length="86" mass="10427">MEDLNIPMDLDFETYKDLTYARSELYIFDDFYRELWKTRNYNSDAEKTLLHKKFLEFTVKTETKEVGCACHACDATTFIMCFYDYR</sequence>
<dbReference type="EMBL" id="JTDE01004444">
    <property type="protein sequence ID" value="KAF7254973.1"/>
    <property type="molecule type" value="Genomic_DNA"/>
</dbReference>
<gene>
    <name evidence="1" type="ORF">EG68_07416</name>
</gene>
<dbReference type="Gene3D" id="3.40.33.10">
    <property type="entry name" value="CAP"/>
    <property type="match status" value="1"/>
</dbReference>
<keyword evidence="2" id="KW-1185">Reference proteome</keyword>
<comment type="caution">
    <text evidence="1">The sequence shown here is derived from an EMBL/GenBank/DDBJ whole genome shotgun (WGS) entry which is preliminary data.</text>
</comment>
<dbReference type="Proteomes" id="UP000822476">
    <property type="component" value="Unassembled WGS sequence"/>
</dbReference>
<organism evidence="1 2">
    <name type="scientific">Paragonimus skrjabini miyazakii</name>
    <dbReference type="NCBI Taxonomy" id="59628"/>
    <lineage>
        <taxon>Eukaryota</taxon>
        <taxon>Metazoa</taxon>
        <taxon>Spiralia</taxon>
        <taxon>Lophotrochozoa</taxon>
        <taxon>Platyhelminthes</taxon>
        <taxon>Trematoda</taxon>
        <taxon>Digenea</taxon>
        <taxon>Plagiorchiida</taxon>
        <taxon>Troglotremata</taxon>
        <taxon>Troglotrematidae</taxon>
        <taxon>Paragonimus</taxon>
    </lineage>
</organism>
<evidence type="ECO:0000313" key="1">
    <source>
        <dbReference type="EMBL" id="KAF7254973.1"/>
    </source>
</evidence>
<name>A0A8S9YPM4_9TREM</name>
<dbReference type="AlphaFoldDB" id="A0A8S9YPM4"/>
<accession>A0A8S9YPM4</accession>